<dbReference type="Proteomes" id="UP000499080">
    <property type="component" value="Unassembled WGS sequence"/>
</dbReference>
<protein>
    <submittedName>
        <fullName evidence="1">Uncharacterized protein</fullName>
    </submittedName>
</protein>
<dbReference type="EMBL" id="BGPR01076338">
    <property type="protein sequence ID" value="GBL60600.1"/>
    <property type="molecule type" value="Genomic_DNA"/>
</dbReference>
<name>A0A4Y1ZP96_ARAVE</name>
<evidence type="ECO:0000313" key="2">
    <source>
        <dbReference type="Proteomes" id="UP000499080"/>
    </source>
</evidence>
<proteinExistence type="predicted"/>
<organism evidence="1 2">
    <name type="scientific">Araneus ventricosus</name>
    <name type="common">Orbweaver spider</name>
    <name type="synonym">Epeira ventricosa</name>
    <dbReference type="NCBI Taxonomy" id="182803"/>
    <lineage>
        <taxon>Eukaryota</taxon>
        <taxon>Metazoa</taxon>
        <taxon>Ecdysozoa</taxon>
        <taxon>Arthropoda</taxon>
        <taxon>Chelicerata</taxon>
        <taxon>Arachnida</taxon>
        <taxon>Araneae</taxon>
        <taxon>Araneomorphae</taxon>
        <taxon>Entelegynae</taxon>
        <taxon>Araneoidea</taxon>
        <taxon>Araneidae</taxon>
        <taxon>Araneus</taxon>
    </lineage>
</organism>
<comment type="caution">
    <text evidence="1">The sequence shown here is derived from an EMBL/GenBank/DDBJ whole genome shotgun (WGS) entry which is preliminary data.</text>
</comment>
<keyword evidence="2" id="KW-1185">Reference proteome</keyword>
<evidence type="ECO:0000313" key="1">
    <source>
        <dbReference type="EMBL" id="GBL60600.1"/>
    </source>
</evidence>
<accession>A0A4Y1ZP96</accession>
<sequence length="200" mass="23148">MVRKRVLQWCLWNAVGGQACPPTFLATKRRYSKMLEFSRYLSYQLRSGFLQRFPCDVTLCQKDYKYAAVRIDWERLWQCEESLWSLVCIASWAAARRRVVSSPRYCDVFPSRENRSHEKESPVPFMSAADHRTAAPCVVVKETFARVIASRRKATTMRRNQYLSESAYGVDFEEISGTLSCHTCIPPVVAKPKNLPHGWI</sequence>
<reference evidence="1 2" key="1">
    <citation type="journal article" date="2019" name="Sci. Rep.">
        <title>Orb-weaving spider Araneus ventricosus genome elucidates the spidroin gene catalogue.</title>
        <authorList>
            <person name="Kono N."/>
            <person name="Nakamura H."/>
            <person name="Ohtoshi R."/>
            <person name="Moran D.A.P."/>
            <person name="Shinohara A."/>
            <person name="Yoshida Y."/>
            <person name="Fujiwara M."/>
            <person name="Mori M."/>
            <person name="Tomita M."/>
            <person name="Arakawa K."/>
        </authorList>
    </citation>
    <scope>NUCLEOTIDE SEQUENCE [LARGE SCALE GENOMIC DNA]</scope>
</reference>
<gene>
    <name evidence="1" type="ORF">AVEN_71779_1</name>
</gene>
<dbReference type="PROSITE" id="PS51257">
    <property type="entry name" value="PROKAR_LIPOPROTEIN"/>
    <property type="match status" value="1"/>
</dbReference>
<dbReference type="AlphaFoldDB" id="A0A4Y1ZP96"/>